<dbReference type="AlphaFoldDB" id="A0ABD1KD24"/>
<name>A0ABD1KD24_9TELE</name>
<evidence type="ECO:0000313" key="3">
    <source>
        <dbReference type="Proteomes" id="UP001591681"/>
    </source>
</evidence>
<evidence type="ECO:0000259" key="1">
    <source>
        <dbReference type="Pfam" id="PF16064"/>
    </source>
</evidence>
<dbReference type="Pfam" id="PF16064">
    <property type="entry name" value="DUF4806"/>
    <property type="match status" value="1"/>
</dbReference>
<dbReference type="Proteomes" id="UP001591681">
    <property type="component" value="Unassembled WGS sequence"/>
</dbReference>
<dbReference type="EMBL" id="JBHFQA010000006">
    <property type="protein sequence ID" value="KAL2096964.1"/>
    <property type="molecule type" value="Genomic_DNA"/>
</dbReference>
<proteinExistence type="predicted"/>
<sequence length="120" mass="13710">MVDMIALQALEQSLQSEEEIDKRINYLGVIGGMNTKDCVWRIMGSVFTNQLARHLNWRGINGKVALSKLKIREIIIRAVRKNPLASGASESDVESVMKRWLQLATDREGGRKRRMLEKEN</sequence>
<comment type="caution">
    <text evidence="2">The sequence shown here is derived from an EMBL/GenBank/DDBJ whole genome shotgun (WGS) entry which is preliminary data.</text>
</comment>
<gene>
    <name evidence="2" type="ORF">ACEWY4_006171</name>
</gene>
<feature type="domain" description="DUF4806" evidence="1">
    <location>
        <begin position="7"/>
        <end position="72"/>
    </location>
</feature>
<dbReference type="InterPro" id="IPR032071">
    <property type="entry name" value="DUF4806"/>
</dbReference>
<accession>A0ABD1KD24</accession>
<evidence type="ECO:0000313" key="2">
    <source>
        <dbReference type="EMBL" id="KAL2096964.1"/>
    </source>
</evidence>
<protein>
    <recommendedName>
        <fullName evidence="1">DUF4806 domain-containing protein</fullName>
    </recommendedName>
</protein>
<dbReference type="PANTHER" id="PTHR34153:SF2">
    <property type="entry name" value="SI:CH211-262H13.3-RELATED"/>
    <property type="match status" value="1"/>
</dbReference>
<reference evidence="2 3" key="1">
    <citation type="submission" date="2024-09" db="EMBL/GenBank/DDBJ databases">
        <title>A chromosome-level genome assembly of Gray's grenadier anchovy, Coilia grayii.</title>
        <authorList>
            <person name="Fu Z."/>
        </authorList>
    </citation>
    <scope>NUCLEOTIDE SEQUENCE [LARGE SCALE GENOMIC DNA]</scope>
    <source>
        <strain evidence="2">G4</strain>
        <tissue evidence="2">Muscle</tissue>
    </source>
</reference>
<dbReference type="PANTHER" id="PTHR34153">
    <property type="entry name" value="SI:CH211-262H13.3-RELATED-RELATED"/>
    <property type="match status" value="1"/>
</dbReference>
<organism evidence="2 3">
    <name type="scientific">Coilia grayii</name>
    <name type="common">Gray's grenadier anchovy</name>
    <dbReference type="NCBI Taxonomy" id="363190"/>
    <lineage>
        <taxon>Eukaryota</taxon>
        <taxon>Metazoa</taxon>
        <taxon>Chordata</taxon>
        <taxon>Craniata</taxon>
        <taxon>Vertebrata</taxon>
        <taxon>Euteleostomi</taxon>
        <taxon>Actinopterygii</taxon>
        <taxon>Neopterygii</taxon>
        <taxon>Teleostei</taxon>
        <taxon>Clupei</taxon>
        <taxon>Clupeiformes</taxon>
        <taxon>Clupeoidei</taxon>
        <taxon>Engraulidae</taxon>
        <taxon>Coilinae</taxon>
        <taxon>Coilia</taxon>
    </lineage>
</organism>
<keyword evidence="3" id="KW-1185">Reference proteome</keyword>